<dbReference type="InterPro" id="IPR017937">
    <property type="entry name" value="Thioredoxin_CS"/>
</dbReference>
<comment type="caution">
    <text evidence="7">The sequence shown here is derived from an EMBL/GenBank/DDBJ whole genome shotgun (WGS) entry which is preliminary data.</text>
</comment>
<dbReference type="SUPFAM" id="SSF52833">
    <property type="entry name" value="Thioredoxin-like"/>
    <property type="match status" value="1"/>
</dbReference>
<keyword evidence="5" id="KW-0732">Signal</keyword>
<evidence type="ECO:0000256" key="2">
    <source>
        <dbReference type="ARBA" id="ARBA00022748"/>
    </source>
</evidence>
<reference evidence="8" key="1">
    <citation type="journal article" date="2019" name="Int. J. Syst. Evol. Microbiol.">
        <title>The Global Catalogue of Microorganisms (GCM) 10K type strain sequencing project: providing services to taxonomists for standard genome sequencing and annotation.</title>
        <authorList>
            <consortium name="The Broad Institute Genomics Platform"/>
            <consortium name="The Broad Institute Genome Sequencing Center for Infectious Disease"/>
            <person name="Wu L."/>
            <person name="Ma J."/>
        </authorList>
    </citation>
    <scope>NUCLEOTIDE SEQUENCE [LARGE SCALE GENOMIC DNA]</scope>
    <source>
        <strain evidence="8">KCTC 52416</strain>
    </source>
</reference>
<dbReference type="RefSeq" id="WP_379021266.1">
    <property type="nucleotide sequence ID" value="NZ_JBHRTA010000022.1"/>
</dbReference>
<protein>
    <submittedName>
        <fullName evidence="7">TlpA disulfide reductase family protein</fullName>
    </submittedName>
</protein>
<evidence type="ECO:0000256" key="3">
    <source>
        <dbReference type="ARBA" id="ARBA00023157"/>
    </source>
</evidence>
<dbReference type="InterPro" id="IPR050553">
    <property type="entry name" value="Thioredoxin_ResA/DsbE_sf"/>
</dbReference>
<comment type="subcellular location">
    <subcellularLocation>
        <location evidence="1">Cell envelope</location>
    </subcellularLocation>
</comment>
<evidence type="ECO:0000313" key="8">
    <source>
        <dbReference type="Proteomes" id="UP001595526"/>
    </source>
</evidence>
<gene>
    <name evidence="7" type="ORF">ACFOET_07815</name>
</gene>
<dbReference type="EMBL" id="JBHRTA010000022">
    <property type="protein sequence ID" value="MFC3197517.1"/>
    <property type="molecule type" value="Genomic_DNA"/>
</dbReference>
<organism evidence="7 8">
    <name type="scientific">Parapedobacter deserti</name>
    <dbReference type="NCBI Taxonomy" id="1912957"/>
    <lineage>
        <taxon>Bacteria</taxon>
        <taxon>Pseudomonadati</taxon>
        <taxon>Bacteroidota</taxon>
        <taxon>Sphingobacteriia</taxon>
        <taxon>Sphingobacteriales</taxon>
        <taxon>Sphingobacteriaceae</taxon>
        <taxon>Parapedobacter</taxon>
    </lineage>
</organism>
<dbReference type="Pfam" id="PF00578">
    <property type="entry name" value="AhpC-TSA"/>
    <property type="match status" value="1"/>
</dbReference>
<dbReference type="PANTHER" id="PTHR42852">
    <property type="entry name" value="THIOL:DISULFIDE INTERCHANGE PROTEIN DSBE"/>
    <property type="match status" value="1"/>
</dbReference>
<keyword evidence="2" id="KW-0201">Cytochrome c-type biogenesis</keyword>
<evidence type="ECO:0000313" key="7">
    <source>
        <dbReference type="EMBL" id="MFC3197517.1"/>
    </source>
</evidence>
<feature type="chain" id="PRO_5045219388" evidence="5">
    <location>
        <begin position="22"/>
        <end position="162"/>
    </location>
</feature>
<dbReference type="Proteomes" id="UP001595526">
    <property type="component" value="Unassembled WGS sequence"/>
</dbReference>
<dbReference type="CDD" id="cd02966">
    <property type="entry name" value="TlpA_like_family"/>
    <property type="match status" value="1"/>
</dbReference>
<dbReference type="InterPro" id="IPR000866">
    <property type="entry name" value="AhpC/TSA"/>
</dbReference>
<dbReference type="Gene3D" id="3.40.30.10">
    <property type="entry name" value="Glutaredoxin"/>
    <property type="match status" value="1"/>
</dbReference>
<dbReference type="PROSITE" id="PS00194">
    <property type="entry name" value="THIOREDOXIN_1"/>
    <property type="match status" value="1"/>
</dbReference>
<keyword evidence="3" id="KW-1015">Disulfide bond</keyword>
<keyword evidence="4" id="KW-0676">Redox-active center</keyword>
<evidence type="ECO:0000256" key="5">
    <source>
        <dbReference type="SAM" id="SignalP"/>
    </source>
</evidence>
<dbReference type="PROSITE" id="PS51352">
    <property type="entry name" value="THIOREDOXIN_2"/>
    <property type="match status" value="1"/>
</dbReference>
<evidence type="ECO:0000259" key="6">
    <source>
        <dbReference type="PROSITE" id="PS51352"/>
    </source>
</evidence>
<evidence type="ECO:0000256" key="1">
    <source>
        <dbReference type="ARBA" id="ARBA00004196"/>
    </source>
</evidence>
<dbReference type="InterPro" id="IPR036249">
    <property type="entry name" value="Thioredoxin-like_sf"/>
</dbReference>
<keyword evidence="8" id="KW-1185">Reference proteome</keyword>
<evidence type="ECO:0000256" key="4">
    <source>
        <dbReference type="ARBA" id="ARBA00023284"/>
    </source>
</evidence>
<feature type="domain" description="Thioredoxin" evidence="6">
    <location>
        <begin position="7"/>
        <end position="162"/>
    </location>
</feature>
<sequence>MKAVWILAVAVAVCSANVAGAQDSVRLITLDQLEDRLAGGGDTTFIVNLWATWCAPCVAEMPHFEELQQKYAAKPLRVLFVSLDAKQDLGAVIKFVERKALKAEVLLLNEKNEQYFIPKISEEWSGAIPATLFVNTDKGIRIFKAQEFNFEQLEQNYLSIVQ</sequence>
<name>A0ABV7JQD6_9SPHI</name>
<feature type="signal peptide" evidence="5">
    <location>
        <begin position="1"/>
        <end position="21"/>
    </location>
</feature>
<dbReference type="InterPro" id="IPR013766">
    <property type="entry name" value="Thioredoxin_domain"/>
</dbReference>
<dbReference type="PANTHER" id="PTHR42852:SF6">
    <property type="entry name" value="THIOL:DISULFIDE INTERCHANGE PROTEIN DSBE"/>
    <property type="match status" value="1"/>
</dbReference>
<proteinExistence type="predicted"/>
<accession>A0ABV7JQD6</accession>